<feature type="region of interest" description="Disordered" evidence="1">
    <location>
        <begin position="423"/>
        <end position="462"/>
    </location>
</feature>
<organism evidence="3 4">
    <name type="scientific">Turnera subulata</name>
    <dbReference type="NCBI Taxonomy" id="218843"/>
    <lineage>
        <taxon>Eukaryota</taxon>
        <taxon>Viridiplantae</taxon>
        <taxon>Streptophyta</taxon>
        <taxon>Embryophyta</taxon>
        <taxon>Tracheophyta</taxon>
        <taxon>Spermatophyta</taxon>
        <taxon>Magnoliopsida</taxon>
        <taxon>eudicotyledons</taxon>
        <taxon>Gunneridae</taxon>
        <taxon>Pentapetalae</taxon>
        <taxon>rosids</taxon>
        <taxon>fabids</taxon>
        <taxon>Malpighiales</taxon>
        <taxon>Passifloraceae</taxon>
        <taxon>Turnera</taxon>
    </lineage>
</organism>
<feature type="region of interest" description="Disordered" evidence="1">
    <location>
        <begin position="339"/>
        <end position="366"/>
    </location>
</feature>
<comment type="caution">
    <text evidence="3">The sequence shown here is derived from an EMBL/GenBank/DDBJ whole genome shotgun (WGS) entry which is preliminary data.</text>
</comment>
<evidence type="ECO:0000313" key="4">
    <source>
        <dbReference type="Proteomes" id="UP001141552"/>
    </source>
</evidence>
<reference evidence="3" key="1">
    <citation type="submission" date="2022-02" db="EMBL/GenBank/DDBJ databases">
        <authorList>
            <person name="Henning P.M."/>
            <person name="McCubbin A.G."/>
            <person name="Shore J.S."/>
        </authorList>
    </citation>
    <scope>NUCLEOTIDE SEQUENCE</scope>
    <source>
        <strain evidence="3">F60SS</strain>
        <tissue evidence="3">Leaves</tissue>
    </source>
</reference>
<feature type="compositionally biased region" description="Polar residues" evidence="1">
    <location>
        <begin position="429"/>
        <end position="440"/>
    </location>
</feature>
<protein>
    <recommendedName>
        <fullName evidence="2">Myb-like domain-containing protein</fullName>
    </recommendedName>
</protein>
<dbReference type="EMBL" id="JAKUCV010002779">
    <property type="protein sequence ID" value="KAJ4841433.1"/>
    <property type="molecule type" value="Genomic_DNA"/>
</dbReference>
<feature type="domain" description="Myb-like" evidence="2">
    <location>
        <begin position="258"/>
        <end position="311"/>
    </location>
</feature>
<dbReference type="PANTHER" id="PTHR46872:SF10">
    <property type="entry name" value="MYB-LIKE DOMAIN-CONTAINING PROTEIN"/>
    <property type="match status" value="1"/>
</dbReference>
<evidence type="ECO:0000313" key="3">
    <source>
        <dbReference type="EMBL" id="KAJ4841433.1"/>
    </source>
</evidence>
<dbReference type="CDD" id="cd00167">
    <property type="entry name" value="SANT"/>
    <property type="match status" value="1"/>
</dbReference>
<dbReference type="InterPro" id="IPR001005">
    <property type="entry name" value="SANT/Myb"/>
</dbReference>
<dbReference type="OrthoDB" id="1908944at2759"/>
<name>A0A9Q0G1D8_9ROSI</name>
<feature type="region of interest" description="Disordered" evidence="1">
    <location>
        <begin position="1"/>
        <end position="24"/>
    </location>
</feature>
<dbReference type="AlphaFoldDB" id="A0A9Q0G1D8"/>
<evidence type="ECO:0000256" key="1">
    <source>
        <dbReference type="SAM" id="MobiDB-lite"/>
    </source>
</evidence>
<sequence length="504" mass="56386">MVQKRPFYDEEQCSVATKHPRQVEQSDHLVSFSEFVPTEAALTHYTQGESKGEHPDNSVDGDDMFESDIVARSTVRPENDSNSFIPGNNFISSWCDRSAGQESSSPEPPVPASFPLEYFSPERPTRTVALHEDIYSLLLRYPPRKAVPIGSNHQAHIPEFVAHHSSTSSFSGAEASSEKDVAVGDQDDKRLMGTCVIPMPDLELADEVGIANADCSCLDEGSIRCVQQHIMEAREKLKRSIGQERFAELGFCDMGEQVAANWSEEDEELFREVVFSNPVSLGRNFWDHLSVVFPSRSKRDLVSYYFNVFMLRRRAEQNRCEQMKVDSDNDEWYGSEYEISEEHEDSDVESPLHEEDCAHSPTEKDNEATVDAMHDNDEDIAFACGRNNTEFSESCPSMSLGNFDSNLIYHPNQTCWGVETDKEVRGESGPSNGISFSSRQNQEKAEASGHFPNSKSASGGSDAEYALEPCDAKVWDLGYLTCSKNKISFLPTCSMIEEVFGDES</sequence>
<keyword evidence="4" id="KW-1185">Reference proteome</keyword>
<accession>A0A9Q0G1D8</accession>
<feature type="compositionally biased region" description="Acidic residues" evidence="1">
    <location>
        <begin position="339"/>
        <end position="348"/>
    </location>
</feature>
<proteinExistence type="predicted"/>
<reference evidence="3" key="2">
    <citation type="journal article" date="2023" name="Plants (Basel)">
        <title>Annotation of the Turnera subulata (Passifloraceae) Draft Genome Reveals the S-Locus Evolved after the Divergence of Turneroideae from Passifloroideae in a Stepwise Manner.</title>
        <authorList>
            <person name="Henning P.M."/>
            <person name="Roalson E.H."/>
            <person name="Mir W."/>
            <person name="McCubbin A.G."/>
            <person name="Shore J.S."/>
        </authorList>
    </citation>
    <scope>NUCLEOTIDE SEQUENCE</scope>
    <source>
        <strain evidence="3">F60SS</strain>
    </source>
</reference>
<feature type="compositionally biased region" description="Basic and acidic residues" evidence="1">
    <location>
        <begin position="350"/>
        <end position="366"/>
    </location>
</feature>
<dbReference type="PANTHER" id="PTHR46872">
    <property type="entry name" value="DNA BINDING PROTEIN"/>
    <property type="match status" value="1"/>
</dbReference>
<gene>
    <name evidence="3" type="ORF">Tsubulata_009073</name>
</gene>
<evidence type="ECO:0000259" key="2">
    <source>
        <dbReference type="SMART" id="SM00717"/>
    </source>
</evidence>
<dbReference type="SMART" id="SM00717">
    <property type="entry name" value="SANT"/>
    <property type="match status" value="1"/>
</dbReference>
<dbReference type="Proteomes" id="UP001141552">
    <property type="component" value="Unassembled WGS sequence"/>
</dbReference>